<dbReference type="AlphaFoldDB" id="A0A368DSN1"/>
<evidence type="ECO:0000313" key="1">
    <source>
        <dbReference type="EMBL" id="RCL74654.1"/>
    </source>
</evidence>
<organism evidence="1 2">
    <name type="scientific">PS1 clade bacterium</name>
    <dbReference type="NCBI Taxonomy" id="2175152"/>
    <lineage>
        <taxon>Bacteria</taxon>
        <taxon>Pseudomonadati</taxon>
        <taxon>Pseudomonadota</taxon>
        <taxon>Alphaproteobacteria</taxon>
        <taxon>PS1 clade</taxon>
    </lineage>
</organism>
<evidence type="ECO:0000313" key="2">
    <source>
        <dbReference type="Proteomes" id="UP000253570"/>
    </source>
</evidence>
<dbReference type="Gene3D" id="2.60.120.10">
    <property type="entry name" value="Jelly Rolls"/>
    <property type="match status" value="1"/>
</dbReference>
<gene>
    <name evidence="1" type="ORF">DBW71_00475</name>
</gene>
<dbReference type="Proteomes" id="UP000253570">
    <property type="component" value="Unassembled WGS sequence"/>
</dbReference>
<comment type="caution">
    <text evidence="1">The sequence shown here is derived from an EMBL/GenBank/DDBJ whole genome shotgun (WGS) entry which is preliminary data.</text>
</comment>
<proteinExistence type="predicted"/>
<sequence>MSKKLDNKDTGISAKREIAEHKIVLENDEIIVTHWVFNPGEQTGWHLHELDYMPIQLSTGKLMFEFPDGSTKEIDYVPKTTSLVKAPLEHNAINSSDEQVVALEIEFKK</sequence>
<dbReference type="EMBL" id="QOQD01000001">
    <property type="protein sequence ID" value="RCL74654.1"/>
    <property type="molecule type" value="Genomic_DNA"/>
</dbReference>
<dbReference type="InterPro" id="IPR011051">
    <property type="entry name" value="RmlC_Cupin_sf"/>
</dbReference>
<name>A0A368DSN1_9PROT</name>
<dbReference type="InterPro" id="IPR014710">
    <property type="entry name" value="RmlC-like_jellyroll"/>
</dbReference>
<reference evidence="1 2" key="1">
    <citation type="journal article" date="2018" name="Microbiome">
        <title>Fine metagenomic profile of the Mediterranean stratified and mixed water columns revealed by assembly and recruitment.</title>
        <authorList>
            <person name="Haro-Moreno J.M."/>
            <person name="Lopez-Perez M."/>
            <person name="De La Torre J.R."/>
            <person name="Picazo A."/>
            <person name="Camacho A."/>
            <person name="Rodriguez-Valera F."/>
        </authorList>
    </citation>
    <scope>NUCLEOTIDE SEQUENCE [LARGE SCALE GENOMIC DNA]</scope>
    <source>
        <strain evidence="1">MED-G57</strain>
    </source>
</reference>
<protein>
    <submittedName>
        <fullName evidence="1">Cupin</fullName>
    </submittedName>
</protein>
<dbReference type="SUPFAM" id="SSF51182">
    <property type="entry name" value="RmlC-like cupins"/>
    <property type="match status" value="1"/>
</dbReference>
<accession>A0A368DSN1</accession>